<proteinExistence type="predicted"/>
<gene>
    <name evidence="1" type="ORF">ALEPTO_LOCUS7802</name>
</gene>
<reference evidence="1" key="1">
    <citation type="submission" date="2021-06" db="EMBL/GenBank/DDBJ databases">
        <authorList>
            <person name="Kallberg Y."/>
            <person name="Tangrot J."/>
            <person name="Rosling A."/>
        </authorList>
    </citation>
    <scope>NUCLEOTIDE SEQUENCE</scope>
    <source>
        <strain evidence="1">FL130A</strain>
    </source>
</reference>
<name>A0A9N9GCS9_9GLOM</name>
<accession>A0A9N9GCS9</accession>
<evidence type="ECO:0000313" key="2">
    <source>
        <dbReference type="Proteomes" id="UP000789508"/>
    </source>
</evidence>
<dbReference type="EMBL" id="CAJVPS010003706">
    <property type="protein sequence ID" value="CAG8593309.1"/>
    <property type="molecule type" value="Genomic_DNA"/>
</dbReference>
<dbReference type="AlphaFoldDB" id="A0A9N9GCS9"/>
<protein>
    <submittedName>
        <fullName evidence="1">443_t:CDS:1</fullName>
    </submittedName>
</protein>
<dbReference type="Proteomes" id="UP000789508">
    <property type="component" value="Unassembled WGS sequence"/>
</dbReference>
<evidence type="ECO:0000313" key="1">
    <source>
        <dbReference type="EMBL" id="CAG8593309.1"/>
    </source>
</evidence>
<sequence length="70" mass="8043">MFGVTAVIGRRTNWNQVVSCSGERIEFLKRLYLDHVVGCDRLENTIFGSRLDVRKLGRMDVRTLQSQGLM</sequence>
<organism evidence="1 2">
    <name type="scientific">Ambispora leptoticha</name>
    <dbReference type="NCBI Taxonomy" id="144679"/>
    <lineage>
        <taxon>Eukaryota</taxon>
        <taxon>Fungi</taxon>
        <taxon>Fungi incertae sedis</taxon>
        <taxon>Mucoromycota</taxon>
        <taxon>Glomeromycotina</taxon>
        <taxon>Glomeromycetes</taxon>
        <taxon>Archaeosporales</taxon>
        <taxon>Ambisporaceae</taxon>
        <taxon>Ambispora</taxon>
    </lineage>
</organism>
<keyword evidence="2" id="KW-1185">Reference proteome</keyword>
<dbReference type="OrthoDB" id="2492968at2759"/>
<comment type="caution">
    <text evidence="1">The sequence shown here is derived from an EMBL/GenBank/DDBJ whole genome shotgun (WGS) entry which is preliminary data.</text>
</comment>